<sequence>MFECVKDKVVLITGASSGIGESCAYLFARFGSHLILTARRKDRLEKVKAKCASINPDIRVYNAELDVRDSESIDRLVESLPQDMASIDILVNNAGLALGMNHVEDNTNEIIDTVIDTNVKGLLYVTRAVLSGMKKRGKGHIINIGSIAGQSGYPGGSVYCASKFAVRAITESLRAETANVPIKVTEIAPGKVETEFSIIRFHGDTTRAAKVYEGTEYMTGDDIAESVVFAASRHERCVVSDITMLATGQVSATVVAPKKQS</sequence>
<dbReference type="GO" id="GO:0016616">
    <property type="term" value="F:oxidoreductase activity, acting on the CH-OH group of donors, NAD or NADP as acceptor"/>
    <property type="evidence" value="ECO:0007669"/>
    <property type="project" value="UniProtKB-ARBA"/>
</dbReference>
<dbReference type="InterPro" id="IPR020904">
    <property type="entry name" value="Sc_DH/Rdtase_CS"/>
</dbReference>
<evidence type="ECO:0000313" key="5">
    <source>
        <dbReference type="EMBL" id="KAJ1921177.1"/>
    </source>
</evidence>
<accession>A0A9W8A7J0</accession>
<dbReference type="AlphaFoldDB" id="A0A9W8A7J0"/>
<evidence type="ECO:0000256" key="4">
    <source>
        <dbReference type="RuleBase" id="RU000363"/>
    </source>
</evidence>
<reference evidence="5" key="1">
    <citation type="submission" date="2022-07" db="EMBL/GenBank/DDBJ databases">
        <title>Phylogenomic reconstructions and comparative analyses of Kickxellomycotina fungi.</title>
        <authorList>
            <person name="Reynolds N.K."/>
            <person name="Stajich J.E."/>
            <person name="Barry K."/>
            <person name="Grigoriev I.V."/>
            <person name="Crous P."/>
            <person name="Smith M.E."/>
        </authorList>
    </citation>
    <scope>NUCLEOTIDE SEQUENCE</scope>
    <source>
        <strain evidence="5">NBRC 100468</strain>
    </source>
</reference>
<evidence type="ECO:0000256" key="1">
    <source>
        <dbReference type="ARBA" id="ARBA00006484"/>
    </source>
</evidence>
<organism evidence="5 6">
    <name type="scientific">Mycoemilia scoparia</name>
    <dbReference type="NCBI Taxonomy" id="417184"/>
    <lineage>
        <taxon>Eukaryota</taxon>
        <taxon>Fungi</taxon>
        <taxon>Fungi incertae sedis</taxon>
        <taxon>Zoopagomycota</taxon>
        <taxon>Kickxellomycotina</taxon>
        <taxon>Kickxellomycetes</taxon>
        <taxon>Kickxellales</taxon>
        <taxon>Kickxellaceae</taxon>
        <taxon>Mycoemilia</taxon>
    </lineage>
</organism>
<dbReference type="Pfam" id="PF00106">
    <property type="entry name" value="adh_short"/>
    <property type="match status" value="1"/>
</dbReference>
<keyword evidence="6" id="KW-1185">Reference proteome</keyword>
<evidence type="ECO:0000313" key="6">
    <source>
        <dbReference type="Proteomes" id="UP001150538"/>
    </source>
</evidence>
<dbReference type="Gene3D" id="3.40.50.720">
    <property type="entry name" value="NAD(P)-binding Rossmann-like Domain"/>
    <property type="match status" value="1"/>
</dbReference>
<dbReference type="InterPro" id="IPR036291">
    <property type="entry name" value="NAD(P)-bd_dom_sf"/>
</dbReference>
<keyword evidence="2" id="KW-0521">NADP</keyword>
<name>A0A9W8A7J0_9FUNG</name>
<dbReference type="Proteomes" id="UP001150538">
    <property type="component" value="Unassembled WGS sequence"/>
</dbReference>
<dbReference type="InterPro" id="IPR002347">
    <property type="entry name" value="SDR_fam"/>
</dbReference>
<dbReference type="PRINTS" id="PR00080">
    <property type="entry name" value="SDRFAMILY"/>
</dbReference>
<dbReference type="OrthoDB" id="6251714at2759"/>
<proteinExistence type="inferred from homology"/>
<dbReference type="PANTHER" id="PTHR42901:SF1">
    <property type="entry name" value="ALCOHOL DEHYDROGENASE"/>
    <property type="match status" value="1"/>
</dbReference>
<keyword evidence="3" id="KW-0560">Oxidoreductase</keyword>
<comment type="caution">
    <text evidence="5">The sequence shown here is derived from an EMBL/GenBank/DDBJ whole genome shotgun (WGS) entry which is preliminary data.</text>
</comment>
<dbReference type="PRINTS" id="PR00081">
    <property type="entry name" value="GDHRDH"/>
</dbReference>
<dbReference type="PROSITE" id="PS00061">
    <property type="entry name" value="ADH_SHORT"/>
    <property type="match status" value="1"/>
</dbReference>
<dbReference type="SUPFAM" id="SSF51735">
    <property type="entry name" value="NAD(P)-binding Rossmann-fold domains"/>
    <property type="match status" value="1"/>
</dbReference>
<dbReference type="FunFam" id="3.40.50.720:FF:000047">
    <property type="entry name" value="NADP-dependent L-serine/L-allo-threonine dehydrogenase"/>
    <property type="match status" value="1"/>
</dbReference>
<dbReference type="PANTHER" id="PTHR42901">
    <property type="entry name" value="ALCOHOL DEHYDROGENASE"/>
    <property type="match status" value="1"/>
</dbReference>
<dbReference type="EMBL" id="JANBPU010000006">
    <property type="protein sequence ID" value="KAJ1921177.1"/>
    <property type="molecule type" value="Genomic_DNA"/>
</dbReference>
<comment type="similarity">
    <text evidence="1 4">Belongs to the short-chain dehydrogenases/reductases (SDR) family.</text>
</comment>
<protein>
    <submittedName>
        <fullName evidence="5">Uncharacterized protein</fullName>
    </submittedName>
</protein>
<evidence type="ECO:0000256" key="3">
    <source>
        <dbReference type="ARBA" id="ARBA00023002"/>
    </source>
</evidence>
<evidence type="ECO:0000256" key="2">
    <source>
        <dbReference type="ARBA" id="ARBA00022857"/>
    </source>
</evidence>
<dbReference type="PIRSF" id="PIRSF000126">
    <property type="entry name" value="11-beta-HSD1"/>
    <property type="match status" value="1"/>
</dbReference>
<gene>
    <name evidence="5" type="ORF">H4219_000775</name>
</gene>